<keyword evidence="9" id="KW-1185">Reference proteome</keyword>
<evidence type="ECO:0000259" key="7">
    <source>
        <dbReference type="PROSITE" id="PS50110"/>
    </source>
</evidence>
<dbReference type="Proteomes" id="UP000826300">
    <property type="component" value="Chromosome"/>
</dbReference>
<dbReference type="Pfam" id="PF00072">
    <property type="entry name" value="Response_reg"/>
    <property type="match status" value="1"/>
</dbReference>
<reference evidence="8" key="1">
    <citation type="submission" date="2021-02" db="EMBL/GenBank/DDBJ databases">
        <title>Rhodobacter shimadae sp. nov., an aerobic anoxygenic phototrophic bacterium isolated from a hot spring.</title>
        <authorList>
            <person name="Muramatsu S."/>
            <person name="Haruta S."/>
            <person name="Hirose S."/>
            <person name="Hanada S."/>
        </authorList>
    </citation>
    <scope>NUCLEOTIDE SEQUENCE</scope>
    <source>
        <strain evidence="8">N10</strain>
    </source>
</reference>
<sequence length="212" mass="22760">MIRVLVADDHPIYRDGLARTLADAGEIEVVGTAGDGEDAVRQVQALRPDLVLLDISMPKGGGMGALEWIMAMEAPPRVAMITASEEEGDLMQALKGGAVGYVLKGIGADDLVAVVRDLAAGRTYVSPGLAGRVLTALRARPAAAPVDPLSVLSKREEDILSLVAQGKSNKEVGRLLDLQEKTVKHYMTSILQKLHLRNRVEAALLMREHRKV</sequence>
<keyword evidence="2" id="KW-0805">Transcription regulation</keyword>
<proteinExistence type="predicted"/>
<dbReference type="GO" id="GO:0006355">
    <property type="term" value="P:regulation of DNA-templated transcription"/>
    <property type="evidence" value="ECO:0007669"/>
    <property type="project" value="InterPro"/>
</dbReference>
<dbReference type="InterPro" id="IPR000792">
    <property type="entry name" value="Tscrpt_reg_LuxR_C"/>
</dbReference>
<dbReference type="Pfam" id="PF00196">
    <property type="entry name" value="GerE"/>
    <property type="match status" value="1"/>
</dbReference>
<dbReference type="InterPro" id="IPR001789">
    <property type="entry name" value="Sig_transdc_resp-reg_receiver"/>
</dbReference>
<keyword evidence="1 5" id="KW-0597">Phosphoprotein</keyword>
<feature type="domain" description="Response regulatory" evidence="7">
    <location>
        <begin position="3"/>
        <end position="119"/>
    </location>
</feature>
<dbReference type="AlphaFoldDB" id="A0A8G1ECN7"/>
<dbReference type="InterPro" id="IPR011006">
    <property type="entry name" value="CheY-like_superfamily"/>
</dbReference>
<protein>
    <submittedName>
        <fullName evidence="8">Response regulator transcription factor</fullName>
    </submittedName>
</protein>
<evidence type="ECO:0000256" key="5">
    <source>
        <dbReference type="PROSITE-ProRule" id="PRU00169"/>
    </source>
</evidence>
<evidence type="ECO:0000256" key="3">
    <source>
        <dbReference type="ARBA" id="ARBA00023125"/>
    </source>
</evidence>
<dbReference type="PANTHER" id="PTHR43214:SF41">
    <property type="entry name" value="NITRATE_NITRITE RESPONSE REGULATOR PROTEIN NARP"/>
    <property type="match status" value="1"/>
</dbReference>
<dbReference type="SUPFAM" id="SSF46894">
    <property type="entry name" value="C-terminal effector domain of the bipartite response regulators"/>
    <property type="match status" value="1"/>
</dbReference>
<keyword evidence="4" id="KW-0804">Transcription</keyword>
<evidence type="ECO:0000256" key="1">
    <source>
        <dbReference type="ARBA" id="ARBA00022553"/>
    </source>
</evidence>
<feature type="modified residue" description="4-aspartylphosphate" evidence="5">
    <location>
        <position position="54"/>
    </location>
</feature>
<dbReference type="InterPro" id="IPR039420">
    <property type="entry name" value="WalR-like"/>
</dbReference>
<dbReference type="PANTHER" id="PTHR43214">
    <property type="entry name" value="TWO-COMPONENT RESPONSE REGULATOR"/>
    <property type="match status" value="1"/>
</dbReference>
<dbReference type="SMART" id="SM00448">
    <property type="entry name" value="REC"/>
    <property type="match status" value="1"/>
</dbReference>
<dbReference type="EMBL" id="CP069370">
    <property type="protein sequence ID" value="QYZ68564.1"/>
    <property type="molecule type" value="Genomic_DNA"/>
</dbReference>
<dbReference type="SUPFAM" id="SSF52172">
    <property type="entry name" value="CheY-like"/>
    <property type="match status" value="1"/>
</dbReference>
<dbReference type="SMART" id="SM00421">
    <property type="entry name" value="HTH_LUXR"/>
    <property type="match status" value="1"/>
</dbReference>
<dbReference type="PRINTS" id="PR00038">
    <property type="entry name" value="HTHLUXR"/>
</dbReference>
<evidence type="ECO:0000313" key="8">
    <source>
        <dbReference type="EMBL" id="QYZ68564.1"/>
    </source>
</evidence>
<name>A0A8G1ECN7_9RHOB</name>
<dbReference type="InterPro" id="IPR058245">
    <property type="entry name" value="NreC/VraR/RcsB-like_REC"/>
</dbReference>
<evidence type="ECO:0000256" key="4">
    <source>
        <dbReference type="ARBA" id="ARBA00023163"/>
    </source>
</evidence>
<evidence type="ECO:0000256" key="2">
    <source>
        <dbReference type="ARBA" id="ARBA00023015"/>
    </source>
</evidence>
<feature type="domain" description="HTH luxR-type" evidence="6">
    <location>
        <begin position="145"/>
        <end position="210"/>
    </location>
</feature>
<accession>A0A8G1ECN7</accession>
<dbReference type="GO" id="GO:0000160">
    <property type="term" value="P:phosphorelay signal transduction system"/>
    <property type="evidence" value="ECO:0007669"/>
    <property type="project" value="InterPro"/>
</dbReference>
<dbReference type="CDD" id="cd06170">
    <property type="entry name" value="LuxR_C_like"/>
    <property type="match status" value="1"/>
</dbReference>
<dbReference type="InterPro" id="IPR016032">
    <property type="entry name" value="Sig_transdc_resp-reg_C-effctor"/>
</dbReference>
<dbReference type="PROSITE" id="PS50043">
    <property type="entry name" value="HTH_LUXR_2"/>
    <property type="match status" value="1"/>
</dbReference>
<dbReference type="PROSITE" id="PS50110">
    <property type="entry name" value="RESPONSE_REGULATORY"/>
    <property type="match status" value="1"/>
</dbReference>
<dbReference type="Gene3D" id="3.40.50.2300">
    <property type="match status" value="1"/>
</dbReference>
<dbReference type="RefSeq" id="WP_220660787.1">
    <property type="nucleotide sequence ID" value="NZ_CP069370.1"/>
</dbReference>
<dbReference type="CDD" id="cd17535">
    <property type="entry name" value="REC_NarL-like"/>
    <property type="match status" value="1"/>
</dbReference>
<keyword evidence="3" id="KW-0238">DNA-binding</keyword>
<evidence type="ECO:0000313" key="9">
    <source>
        <dbReference type="Proteomes" id="UP000826300"/>
    </source>
</evidence>
<dbReference type="GO" id="GO:0003677">
    <property type="term" value="F:DNA binding"/>
    <property type="evidence" value="ECO:0007669"/>
    <property type="project" value="UniProtKB-KW"/>
</dbReference>
<dbReference type="KEGG" id="nsm:JO391_12315"/>
<organism evidence="8 9">
    <name type="scientific">Neotabrizicola shimadae</name>
    <dbReference type="NCBI Taxonomy" id="2807096"/>
    <lineage>
        <taxon>Bacteria</taxon>
        <taxon>Pseudomonadati</taxon>
        <taxon>Pseudomonadota</taxon>
        <taxon>Alphaproteobacteria</taxon>
        <taxon>Rhodobacterales</taxon>
        <taxon>Paracoccaceae</taxon>
        <taxon>Neotabrizicola</taxon>
    </lineage>
</organism>
<dbReference type="PROSITE" id="PS00622">
    <property type="entry name" value="HTH_LUXR_1"/>
    <property type="match status" value="1"/>
</dbReference>
<evidence type="ECO:0000259" key="6">
    <source>
        <dbReference type="PROSITE" id="PS50043"/>
    </source>
</evidence>
<gene>
    <name evidence="8" type="ORF">JO391_12315</name>
</gene>